<dbReference type="InterPro" id="IPR011009">
    <property type="entry name" value="Kinase-like_dom_sf"/>
</dbReference>
<evidence type="ECO:0000256" key="2">
    <source>
        <dbReference type="SAM" id="Phobius"/>
    </source>
</evidence>
<dbReference type="Proteomes" id="UP001193734">
    <property type="component" value="Unassembled WGS sequence"/>
</dbReference>
<evidence type="ECO:0000313" key="5">
    <source>
        <dbReference type="Proteomes" id="UP001193734"/>
    </source>
</evidence>
<feature type="transmembrane region" description="Helical" evidence="2">
    <location>
        <begin position="246"/>
        <end position="267"/>
    </location>
</feature>
<sequence length="412" mass="46769">MNYGELVYSGDMAVAKTIKTPIGVLYRKHSDGRGSNLVDLNECITGCTTMLDCLRYECRVNRNLTDKHQIHFILDETGENAIRLCVEQGSFISVAKLLRDTPSIVAHSGFIKTLVDDLLAFTAYLHSHQIYHLCFSPDNVFVRKGDNNVMLLSHGSFYINAISPKVFYEGYEEYIAPEVMNGEAADARSDVYSLGKFFSYLFAVAENPYTYNKVIRKAIHNIPEDRYNSVEDMVEDIKKAGMRKSIFINSAIAAGIALFIVGLYFLLMPSSDSTVGFESISQTTPETIYNPVSDSMETDTTEEPDTGSFMSVERQQKMKEYEEKSEQIFRKRYSREAERILSKIYNKDYMGSNEKKFMAASQPTIDELVAAQEELASQSHISKIRSQRIATEIIEEITERKKKELPVYGIQK</sequence>
<dbReference type="Pfam" id="PF00069">
    <property type="entry name" value="Pkinase"/>
    <property type="match status" value="1"/>
</dbReference>
<reference evidence="4 5" key="1">
    <citation type="submission" date="2020-05" db="EMBL/GenBank/DDBJ databases">
        <title>Distinct polysaccharide utilization as determinants for interspecies competition between intestinal Prevotella spp.</title>
        <authorList>
            <person name="Galvez E.J.C."/>
            <person name="Iljazovic A."/>
            <person name="Strowig T."/>
        </authorList>
    </citation>
    <scope>NUCLEOTIDE SEQUENCE [LARGE SCALE GENOMIC DNA]</scope>
    <source>
        <strain evidence="4 5">PROD</strain>
    </source>
</reference>
<dbReference type="GeneID" id="82156152"/>
<evidence type="ECO:0000313" key="4">
    <source>
        <dbReference type="EMBL" id="NPE12743.1"/>
    </source>
</evidence>
<dbReference type="Gene3D" id="1.10.510.10">
    <property type="entry name" value="Transferase(Phosphotransferase) domain 1"/>
    <property type="match status" value="1"/>
</dbReference>
<evidence type="ECO:0000259" key="3">
    <source>
        <dbReference type="PROSITE" id="PS50011"/>
    </source>
</evidence>
<keyword evidence="2" id="KW-0812">Transmembrane</keyword>
<feature type="domain" description="Protein kinase" evidence="3">
    <location>
        <begin position="1"/>
        <end position="318"/>
    </location>
</feature>
<organism evidence="4 5">
    <name type="scientific">Xylanibacter rodentium</name>
    <dbReference type="NCBI Taxonomy" id="2736289"/>
    <lineage>
        <taxon>Bacteria</taxon>
        <taxon>Pseudomonadati</taxon>
        <taxon>Bacteroidota</taxon>
        <taxon>Bacteroidia</taxon>
        <taxon>Bacteroidales</taxon>
        <taxon>Prevotellaceae</taxon>
        <taxon>Xylanibacter</taxon>
    </lineage>
</organism>
<protein>
    <recommendedName>
        <fullName evidence="3">Protein kinase domain-containing protein</fullName>
    </recommendedName>
</protein>
<dbReference type="RefSeq" id="WP_172173204.1">
    <property type="nucleotide sequence ID" value="NZ_CASGIA010000008.1"/>
</dbReference>
<accession>A0ABX2ARX6</accession>
<dbReference type="EMBL" id="JABKKE010000001">
    <property type="protein sequence ID" value="NPE12743.1"/>
    <property type="molecule type" value="Genomic_DNA"/>
</dbReference>
<proteinExistence type="predicted"/>
<comment type="caution">
    <text evidence="4">The sequence shown here is derived from an EMBL/GenBank/DDBJ whole genome shotgun (WGS) entry which is preliminary data.</text>
</comment>
<keyword evidence="2" id="KW-1133">Transmembrane helix</keyword>
<dbReference type="InterPro" id="IPR000719">
    <property type="entry name" value="Prot_kinase_dom"/>
</dbReference>
<keyword evidence="2" id="KW-0472">Membrane</keyword>
<dbReference type="PROSITE" id="PS50011">
    <property type="entry name" value="PROTEIN_KINASE_DOM"/>
    <property type="match status" value="1"/>
</dbReference>
<gene>
    <name evidence="4" type="ORF">HPS55_00085</name>
</gene>
<dbReference type="SUPFAM" id="SSF56112">
    <property type="entry name" value="Protein kinase-like (PK-like)"/>
    <property type="match status" value="1"/>
</dbReference>
<feature type="compositionally biased region" description="Acidic residues" evidence="1">
    <location>
        <begin position="296"/>
        <end position="305"/>
    </location>
</feature>
<keyword evidence="5" id="KW-1185">Reference proteome</keyword>
<evidence type="ECO:0000256" key="1">
    <source>
        <dbReference type="SAM" id="MobiDB-lite"/>
    </source>
</evidence>
<name>A0ABX2ARX6_9BACT</name>
<feature type="region of interest" description="Disordered" evidence="1">
    <location>
        <begin position="288"/>
        <end position="307"/>
    </location>
</feature>